<organism evidence="3 4">
    <name type="scientific">Moheibacter sediminis</name>
    <dbReference type="NCBI Taxonomy" id="1434700"/>
    <lineage>
        <taxon>Bacteria</taxon>
        <taxon>Pseudomonadati</taxon>
        <taxon>Bacteroidota</taxon>
        <taxon>Flavobacteriia</taxon>
        <taxon>Flavobacteriales</taxon>
        <taxon>Weeksellaceae</taxon>
        <taxon>Moheibacter</taxon>
    </lineage>
</organism>
<dbReference type="NCBIfam" id="TIGR00696">
    <property type="entry name" value="wecG_tagA_cpsF"/>
    <property type="match status" value="1"/>
</dbReference>
<dbReference type="STRING" id="1434700.SAMN06296427_101212"/>
<keyword evidence="4" id="KW-1185">Reference proteome</keyword>
<keyword evidence="1" id="KW-0328">Glycosyltransferase</keyword>
<dbReference type="PANTHER" id="PTHR34136:SF1">
    <property type="entry name" value="UDP-N-ACETYL-D-MANNOSAMINURONIC ACID TRANSFERASE"/>
    <property type="match status" value="1"/>
</dbReference>
<dbReference type="CDD" id="cd06533">
    <property type="entry name" value="Glyco_transf_WecG_TagA"/>
    <property type="match status" value="1"/>
</dbReference>
<dbReference type="InterPro" id="IPR004629">
    <property type="entry name" value="WecG_TagA_CpsF"/>
</dbReference>
<dbReference type="EMBL" id="FWXS01000001">
    <property type="protein sequence ID" value="SMC33378.1"/>
    <property type="molecule type" value="Genomic_DNA"/>
</dbReference>
<keyword evidence="2 3" id="KW-0808">Transferase</keyword>
<protein>
    <submittedName>
        <fullName evidence="3">N-acetylglucosaminyldiphosphoundecaprenol N-acetyl-beta-D-mannosaminyltransferase</fullName>
    </submittedName>
</protein>
<evidence type="ECO:0000256" key="2">
    <source>
        <dbReference type="ARBA" id="ARBA00022679"/>
    </source>
</evidence>
<evidence type="ECO:0000313" key="3">
    <source>
        <dbReference type="EMBL" id="SMC33378.1"/>
    </source>
</evidence>
<accession>A0A1W1YCA8</accession>
<name>A0A1W1YCA8_9FLAO</name>
<evidence type="ECO:0000313" key="4">
    <source>
        <dbReference type="Proteomes" id="UP000192393"/>
    </source>
</evidence>
<sequence length="243" mass="27805">MICIDISIGSFEEQMNKILENAKHHISSYVCVANVHMLVEAHKNPDFAKIVNESDLAVPDGMPIAKSMDLLHGIKQERVAGLEIIQHLLKESSQKQIKVGFYGGTQEIQDETKKYIESNFPNVFVTNYKPHPFRELSPEEEQNLANEFNASHTQILFVATGCPRQEKWMSMHKGNINACMIGIGGALTVVTGMKKNAPEWMRNNSLEWLFRLILEPKRLFKRYAVTNTTFLWLLSKEVVFRKK</sequence>
<gene>
    <name evidence="3" type="ORF">SAMN06296427_101212</name>
</gene>
<dbReference type="GO" id="GO:0016758">
    <property type="term" value="F:hexosyltransferase activity"/>
    <property type="evidence" value="ECO:0007669"/>
    <property type="project" value="TreeGrafter"/>
</dbReference>
<dbReference type="AlphaFoldDB" id="A0A1W1YCA8"/>
<dbReference type="PANTHER" id="PTHR34136">
    <property type="match status" value="1"/>
</dbReference>
<dbReference type="Pfam" id="PF03808">
    <property type="entry name" value="Glyco_tran_WecG"/>
    <property type="match status" value="1"/>
</dbReference>
<proteinExistence type="predicted"/>
<dbReference type="Proteomes" id="UP000192393">
    <property type="component" value="Unassembled WGS sequence"/>
</dbReference>
<evidence type="ECO:0000256" key="1">
    <source>
        <dbReference type="ARBA" id="ARBA00022676"/>
    </source>
</evidence>
<reference evidence="3 4" key="1">
    <citation type="submission" date="2017-04" db="EMBL/GenBank/DDBJ databases">
        <authorList>
            <person name="Afonso C.L."/>
            <person name="Miller P.J."/>
            <person name="Scott M.A."/>
            <person name="Spackman E."/>
            <person name="Goraichik I."/>
            <person name="Dimitrov K.M."/>
            <person name="Suarez D.L."/>
            <person name="Swayne D.E."/>
        </authorList>
    </citation>
    <scope>NUCLEOTIDE SEQUENCE [LARGE SCALE GENOMIC DNA]</scope>
    <source>
        <strain evidence="3 4">CGMCC 1.12708</strain>
    </source>
</reference>